<evidence type="ECO:0000313" key="2">
    <source>
        <dbReference type="Proteomes" id="UP000000862"/>
    </source>
</evidence>
<organismHost>
    <name type="scientific">Chlorella</name>
    <dbReference type="NCBI Taxonomy" id="3071"/>
</organismHost>
<reference evidence="1 2" key="5">
    <citation type="journal article" date="1997" name="Virology">
        <title>Analysis of 74 kb of DNA located at the right end of the 330-kb chlorella virus PBCV-1 genome.</title>
        <authorList>
            <person name="Li Y."/>
            <person name="Lu Z."/>
            <person name="Sun L."/>
            <person name="Ropp S."/>
            <person name="Kutish G.F."/>
            <person name="Rock D.L."/>
            <person name="Van Etten J.L."/>
        </authorList>
    </citation>
    <scope>NUCLEOTIDE SEQUENCE [LARGE SCALE GENOMIC DNA]</scope>
</reference>
<dbReference type="Proteomes" id="UP000000862">
    <property type="component" value="Segment"/>
</dbReference>
<reference evidence="1 2" key="1">
    <citation type="journal article" date="1995" name="Virology">
        <title>Analysis of 45 kb of DNA located at the left end of the chlorella virus PBCV-1 genome.</title>
        <authorList>
            <person name="Lu Z."/>
            <person name="Li Y."/>
            <person name="Zhang Y."/>
            <person name="Kutish G.F."/>
            <person name="Rock D.L."/>
            <person name="Van Etten J.L."/>
        </authorList>
    </citation>
    <scope>NUCLEOTIDE SEQUENCE [LARGE SCALE GENOMIC DNA]</scope>
</reference>
<evidence type="ECO:0000313" key="1">
    <source>
        <dbReference type="EMBL" id="AEI70129.1"/>
    </source>
</evidence>
<dbReference type="GeneID" id="10971149"/>
<dbReference type="KEGG" id="vg:10971149"/>
<dbReference type="EMBL" id="JF411744">
    <property type="protein sequence ID" value="AEI70129.1"/>
    <property type="molecule type" value="Genomic_DNA"/>
</dbReference>
<reference evidence="1 2" key="6">
    <citation type="journal article" date="1999" name="Virology">
        <title>Chlorella virus PBCV-1 encodes a functional homospermidine synthase.</title>
        <authorList>
            <person name="Kaiser A."/>
            <person name="Vollmert M."/>
            <person name="Tholl D."/>
            <person name="Graves M.V."/>
            <person name="Gurnon J.R."/>
            <person name="Xing W."/>
            <person name="Lisec A.D."/>
            <person name="Nickerson K.W."/>
            <person name="Van Etten J.L."/>
        </authorList>
    </citation>
    <scope>NUCLEOTIDE SEQUENCE [LARGE SCALE GENOMIC DNA]</scope>
</reference>
<organism evidence="1 2">
    <name type="scientific">Paramecium bursaria Chlorella virus 1</name>
    <name type="common">PBCV-1</name>
    <dbReference type="NCBI Taxonomy" id="10506"/>
    <lineage>
        <taxon>Viruses</taxon>
        <taxon>Varidnaviria</taxon>
        <taxon>Bamfordvirae</taxon>
        <taxon>Nucleocytoviricota</taxon>
        <taxon>Megaviricetes</taxon>
        <taxon>Algavirales</taxon>
        <taxon>Phycodnaviridae</taxon>
        <taxon>Chlorovirus</taxon>
        <taxon>Chlorovirus vanettense</taxon>
    </lineage>
</organism>
<keyword evidence="2" id="KW-1185">Reference proteome</keyword>
<reference evidence="1 2" key="4">
    <citation type="journal article" date="1996" name="Virology">
        <title>Analysis of 76 kb of the chlorella virus PBCV-1 330-kb genome: map positions 182 to 258.</title>
        <authorList>
            <person name="Kutish G.F."/>
            <person name="Li Y."/>
            <person name="Lu Z."/>
            <person name="Furuta M."/>
            <person name="Rock D.L."/>
            <person name="Van Etten J.L."/>
        </authorList>
    </citation>
    <scope>NUCLEOTIDE SEQUENCE [LARGE SCALE GENOMIC DNA]</scope>
</reference>
<sequence>MALKISELILIGALTSLAIMLIMTAKITKEPEPIIEENRPAIIIEEIE</sequence>
<reference evidence="1 2" key="3">
    <citation type="journal article" date="1996" name="Virology">
        <title>Analysis of 94 kb of the chlorella virus PBCV-1 330-kb genome: map positions 88 to 182.</title>
        <authorList>
            <person name="Lu Z."/>
            <person name="Li Y."/>
            <person name="Que Q."/>
            <person name="Kutish G.F."/>
            <person name="Rock D.L."/>
            <person name="Van Etten J.L."/>
        </authorList>
    </citation>
    <scope>NUCLEOTIDE SEQUENCE [LARGE SCALE GENOMIC DNA]</scope>
</reference>
<gene>
    <name evidence="1" type="primary">a603bR</name>
</gene>
<reference evidence="1 2" key="7">
    <citation type="journal article" date="2000" name="Virology">
        <title>Characterization of a beta-1,3-glucanase encoded by chlorella virus PBCV-1.</title>
        <authorList>
            <person name="Sun L."/>
            <person name="Gurnon J.R."/>
            <person name="Adams B.J."/>
            <person name="Graves M.V."/>
            <person name="Van Etten J.L."/>
        </authorList>
    </citation>
    <scope>NUCLEOTIDE SEQUENCE [LARGE SCALE GENOMIC DNA]</scope>
</reference>
<reference evidence="1 2" key="2">
    <citation type="journal article" date="1995" name="Virology">
        <title>Analysis of 43 kb of the Chlorella virus PBCV-1 330-kb genome: map positions 45 to 88.</title>
        <authorList>
            <person name="Li Y."/>
            <person name="Lu Z."/>
            <person name="Burbank D.E."/>
            <person name="Kutish G.F."/>
            <person name="Rock D.L."/>
            <person name="Van Etten J.L."/>
        </authorList>
    </citation>
    <scope>NUCLEOTIDE SEQUENCE [LARGE SCALE GENOMIC DNA]</scope>
</reference>
<accession>F8TU68</accession>
<dbReference type="RefSeq" id="YP_004678984.1">
    <property type="nucleotide sequence ID" value="NC_000852.5"/>
</dbReference>
<proteinExistence type="predicted"/>
<name>F8TU68_PBCV1</name>
<reference evidence="1 2" key="8">
    <citation type="journal article" date="2010" name="J. Virol.">
        <title>Microarray analysis of Paramecium bursaria chlorella virus 1 transcription.</title>
        <authorList>
            <person name="Yanai-Balser G.M."/>
            <person name="Duncan G.A."/>
            <person name="Eudy J.D."/>
            <person name="Wang D."/>
            <person name="Li X."/>
            <person name="Agarkova I.V."/>
            <person name="Dunigan D.D."/>
            <person name="Van Etten J.L."/>
        </authorList>
    </citation>
    <scope>NUCLEOTIDE SEQUENCE [LARGE SCALE GENOMIC DNA]</scope>
</reference>
<protein>
    <submittedName>
        <fullName evidence="1">Uncharacterized protein</fullName>
    </submittedName>
</protein>